<organism evidence="2 3">
    <name type="scientific">Kutzneria kofuensis</name>
    <dbReference type="NCBI Taxonomy" id="103725"/>
    <lineage>
        <taxon>Bacteria</taxon>
        <taxon>Bacillati</taxon>
        <taxon>Actinomycetota</taxon>
        <taxon>Actinomycetes</taxon>
        <taxon>Pseudonocardiales</taxon>
        <taxon>Pseudonocardiaceae</taxon>
        <taxon>Kutzneria</taxon>
    </lineage>
</organism>
<dbReference type="InterPro" id="IPR023213">
    <property type="entry name" value="CAT-like_dom_sf"/>
</dbReference>
<evidence type="ECO:0000313" key="2">
    <source>
        <dbReference type="EMBL" id="MBB5896283.1"/>
    </source>
</evidence>
<dbReference type="Proteomes" id="UP000585638">
    <property type="component" value="Unassembled WGS sequence"/>
</dbReference>
<feature type="domain" description="Condensation" evidence="1">
    <location>
        <begin position="20"/>
        <end position="344"/>
    </location>
</feature>
<proteinExistence type="predicted"/>
<dbReference type="InterPro" id="IPR001242">
    <property type="entry name" value="Condensation_dom"/>
</dbReference>
<dbReference type="GO" id="GO:0008610">
    <property type="term" value="P:lipid biosynthetic process"/>
    <property type="evidence" value="ECO:0007669"/>
    <property type="project" value="UniProtKB-ARBA"/>
</dbReference>
<dbReference type="GO" id="GO:0003824">
    <property type="term" value="F:catalytic activity"/>
    <property type="evidence" value="ECO:0007669"/>
    <property type="project" value="InterPro"/>
</dbReference>
<keyword evidence="3" id="KW-1185">Reference proteome</keyword>
<name>A0A7W9KPY5_9PSEU</name>
<protein>
    <recommendedName>
        <fullName evidence="1">Condensation domain-containing protein</fullName>
    </recommendedName>
</protein>
<comment type="caution">
    <text evidence="2">The sequence shown here is derived from an EMBL/GenBank/DDBJ whole genome shotgun (WGS) entry which is preliminary data.</text>
</comment>
<dbReference type="RefSeq" id="WP_184867966.1">
    <property type="nucleotide sequence ID" value="NZ_JACHIR010000001.1"/>
</dbReference>
<evidence type="ECO:0000313" key="3">
    <source>
        <dbReference type="Proteomes" id="UP000585638"/>
    </source>
</evidence>
<dbReference type="EMBL" id="JACHIR010000001">
    <property type="protein sequence ID" value="MBB5896283.1"/>
    <property type="molecule type" value="Genomic_DNA"/>
</dbReference>
<gene>
    <name evidence="2" type="ORF">BJ998_007479</name>
</gene>
<dbReference type="AlphaFoldDB" id="A0A7W9KPY5"/>
<reference evidence="2 3" key="1">
    <citation type="submission" date="2020-08" db="EMBL/GenBank/DDBJ databases">
        <title>Sequencing the genomes of 1000 actinobacteria strains.</title>
        <authorList>
            <person name="Klenk H.-P."/>
        </authorList>
    </citation>
    <scope>NUCLEOTIDE SEQUENCE [LARGE SCALE GENOMIC DNA]</scope>
    <source>
        <strain evidence="2 3">DSM 43851</strain>
    </source>
</reference>
<dbReference type="Gene3D" id="3.30.559.30">
    <property type="entry name" value="Nonribosomal peptide synthetase, condensation domain"/>
    <property type="match status" value="1"/>
</dbReference>
<accession>A0A7W9KPY5</accession>
<evidence type="ECO:0000259" key="1">
    <source>
        <dbReference type="Pfam" id="PF00668"/>
    </source>
</evidence>
<dbReference type="Pfam" id="PF00668">
    <property type="entry name" value="Condensation"/>
    <property type="match status" value="1"/>
</dbReference>
<dbReference type="SUPFAM" id="SSF52777">
    <property type="entry name" value="CoA-dependent acyltransferases"/>
    <property type="match status" value="2"/>
</dbReference>
<sequence length="435" mass="47151">MARVERHQIRFDGGPAAMGPATWAQHEMWSLMRARGPCGGFYNLSRTVLVPPGPTVADVLDRLAELVARHQSLRTLFHPGPDGDPVQQVVPAGEFPVDVLLTTSPRDPDPVGLAVRHERAMTREEFALDSDLPVRALVGVTDGVPRAVTLCVPHVAADLAGMRVAMAELAWSLDASEVRRRARPPAPQPLDLVAWQQSPAGRAAAGRAAAHLRAELATRPARMFPSARRAEFVACGIESPALDFALDLLALRHNVSTSVVLMTAVTTLLGRWCETSRCAVQLVAGNRFGPAERATVGNLIQEVPVTISVSGAEFADRLRATWTASMRAYRAARFPPGLLTEAARGRAVEMDCFLNDARASVRADPNRRPVALLPAAATFRPTDFRPDRPFTLLALDGVEAIRLLLAADTGVLSADQAERFLRRLEHELLELARSC</sequence>
<dbReference type="Gene3D" id="3.30.559.10">
    <property type="entry name" value="Chloramphenicol acetyltransferase-like domain"/>
    <property type="match status" value="1"/>
</dbReference>